<feature type="chain" id="PRO_5005527331" evidence="6">
    <location>
        <begin position="24"/>
        <end position="436"/>
    </location>
</feature>
<dbReference type="InterPro" id="IPR040911">
    <property type="entry name" value="Exostosin_GT47"/>
</dbReference>
<proteinExistence type="inferred from homology"/>
<accession>A0A0K9NZW5</accession>
<evidence type="ECO:0000259" key="7">
    <source>
        <dbReference type="Pfam" id="PF03016"/>
    </source>
</evidence>
<evidence type="ECO:0000256" key="6">
    <source>
        <dbReference type="SAM" id="SignalP"/>
    </source>
</evidence>
<dbReference type="AlphaFoldDB" id="A0A0K9NZW5"/>
<feature type="domain" description="Exostosin GT47" evidence="7">
    <location>
        <begin position="26"/>
        <end position="367"/>
    </location>
</feature>
<dbReference type="OMA" id="AMYAMED"/>
<keyword evidence="6" id="KW-0732">Signal</keyword>
<evidence type="ECO:0000256" key="5">
    <source>
        <dbReference type="ARBA" id="ARBA00023034"/>
    </source>
</evidence>
<keyword evidence="4" id="KW-0735">Signal-anchor</keyword>
<comment type="subcellular location">
    <subcellularLocation>
        <location evidence="1">Golgi apparatus membrane</location>
        <topology evidence="1">Single-pass type II membrane protein</topology>
    </subcellularLocation>
</comment>
<evidence type="ECO:0000256" key="1">
    <source>
        <dbReference type="ARBA" id="ARBA00004323"/>
    </source>
</evidence>
<sequence length="436" mass="49523">MGLLSNLSLTLLVFLFSVSVISSEDCTNRRIYIRKLPAQFNGDLLHRQTLTNPFLSPNSLFPHLSFNGIGPKTHKRTHSWYRTDHHLIEPFFHRRLLEYPCLVSDHKSADAIFLPYYVGLDSLRFLYASEDGDVDVNGHGLDLFQFLINDSPEIWKRRGGADHFLVTGRSSWDFSRSPLNKEEWGTTFLESPEFFNVTLLTPEARRWPWQEQAIPYLTSFHPASLIRFQNWITRAHHSNRSTLMLFAGSGRGSGGGASGSGGDKINIRRSIYEECDSQPELCTLIDCSNAKCSDEPIRFIHPMLHSTFCLHPPGDTPTRRGVFDGMIAGCIPVFFDEMTAKKQYTWHLGGDDDYEDFSVFIPKEDILFGGQQIADILGKITEESVGRMRESVLKLVPTIFYRRHGASPELKANRDAFDLAVDGVLKKILFKPSMDI</sequence>
<gene>
    <name evidence="8" type="ORF">ZOSMA_46G00310</name>
</gene>
<keyword evidence="8" id="KW-0808">Transferase</keyword>
<dbReference type="GO" id="GO:0016757">
    <property type="term" value="F:glycosyltransferase activity"/>
    <property type="evidence" value="ECO:0007669"/>
    <property type="project" value="UniProtKB-KW"/>
</dbReference>
<dbReference type="STRING" id="29655.A0A0K9NZW5"/>
<evidence type="ECO:0000313" key="8">
    <source>
        <dbReference type="EMBL" id="KMZ62356.1"/>
    </source>
</evidence>
<evidence type="ECO:0000313" key="9">
    <source>
        <dbReference type="Proteomes" id="UP000036987"/>
    </source>
</evidence>
<keyword evidence="5" id="KW-0333">Golgi apparatus</keyword>
<name>A0A0K9NZW5_ZOSMR</name>
<protein>
    <submittedName>
        <fullName evidence="8">Glycosyltransferase, family GT47</fullName>
    </submittedName>
</protein>
<keyword evidence="4" id="KW-0812">Transmembrane</keyword>
<evidence type="ECO:0000256" key="3">
    <source>
        <dbReference type="ARBA" id="ARBA00022676"/>
    </source>
</evidence>
<dbReference type="Proteomes" id="UP000036987">
    <property type="component" value="Unassembled WGS sequence"/>
</dbReference>
<keyword evidence="3" id="KW-0328">Glycosyltransferase</keyword>
<evidence type="ECO:0000256" key="4">
    <source>
        <dbReference type="ARBA" id="ARBA00022968"/>
    </source>
</evidence>
<dbReference type="EMBL" id="LFYR01001368">
    <property type="protein sequence ID" value="KMZ62356.1"/>
    <property type="molecule type" value="Genomic_DNA"/>
</dbReference>
<comment type="similarity">
    <text evidence="2">Belongs to the glycosyltransferase 47 family.</text>
</comment>
<dbReference type="PANTHER" id="PTHR11062:SF58">
    <property type="entry name" value="XYLOGLUCAN GALACTOSYLTRANSFERASE GT19-RELATED"/>
    <property type="match status" value="1"/>
</dbReference>
<evidence type="ECO:0000256" key="2">
    <source>
        <dbReference type="ARBA" id="ARBA00010271"/>
    </source>
</evidence>
<keyword evidence="9" id="KW-1185">Reference proteome</keyword>
<dbReference type="OrthoDB" id="1924787at2759"/>
<dbReference type="PANTHER" id="PTHR11062">
    <property type="entry name" value="EXOSTOSIN HEPARAN SULFATE GLYCOSYLTRANSFERASE -RELATED"/>
    <property type="match status" value="1"/>
</dbReference>
<feature type="signal peptide" evidence="6">
    <location>
        <begin position="1"/>
        <end position="23"/>
    </location>
</feature>
<dbReference type="GO" id="GO:0000139">
    <property type="term" value="C:Golgi membrane"/>
    <property type="evidence" value="ECO:0007669"/>
    <property type="project" value="UniProtKB-SubCell"/>
</dbReference>
<organism evidence="8 9">
    <name type="scientific">Zostera marina</name>
    <name type="common">Eelgrass</name>
    <dbReference type="NCBI Taxonomy" id="29655"/>
    <lineage>
        <taxon>Eukaryota</taxon>
        <taxon>Viridiplantae</taxon>
        <taxon>Streptophyta</taxon>
        <taxon>Embryophyta</taxon>
        <taxon>Tracheophyta</taxon>
        <taxon>Spermatophyta</taxon>
        <taxon>Magnoliopsida</taxon>
        <taxon>Liliopsida</taxon>
        <taxon>Zosteraceae</taxon>
        <taxon>Zostera</taxon>
    </lineage>
</organism>
<comment type="caution">
    <text evidence="8">The sequence shown here is derived from an EMBL/GenBank/DDBJ whole genome shotgun (WGS) entry which is preliminary data.</text>
</comment>
<reference evidence="9" key="1">
    <citation type="journal article" date="2016" name="Nature">
        <title>The genome of the seagrass Zostera marina reveals angiosperm adaptation to the sea.</title>
        <authorList>
            <person name="Olsen J.L."/>
            <person name="Rouze P."/>
            <person name="Verhelst B."/>
            <person name="Lin Y.-C."/>
            <person name="Bayer T."/>
            <person name="Collen J."/>
            <person name="Dattolo E."/>
            <person name="De Paoli E."/>
            <person name="Dittami S."/>
            <person name="Maumus F."/>
            <person name="Michel G."/>
            <person name="Kersting A."/>
            <person name="Lauritano C."/>
            <person name="Lohaus R."/>
            <person name="Toepel M."/>
            <person name="Tonon T."/>
            <person name="Vanneste K."/>
            <person name="Amirebrahimi M."/>
            <person name="Brakel J."/>
            <person name="Bostroem C."/>
            <person name="Chovatia M."/>
            <person name="Grimwood J."/>
            <person name="Jenkins J.W."/>
            <person name="Jueterbock A."/>
            <person name="Mraz A."/>
            <person name="Stam W.T."/>
            <person name="Tice H."/>
            <person name="Bornberg-Bauer E."/>
            <person name="Green P.J."/>
            <person name="Pearson G.A."/>
            <person name="Procaccini G."/>
            <person name="Duarte C.M."/>
            <person name="Schmutz J."/>
            <person name="Reusch T.B.H."/>
            <person name="Van de Peer Y."/>
        </authorList>
    </citation>
    <scope>NUCLEOTIDE SEQUENCE [LARGE SCALE GENOMIC DNA]</scope>
    <source>
        <strain evidence="9">cv. Finnish</strain>
    </source>
</reference>
<dbReference type="InterPro" id="IPR004263">
    <property type="entry name" value="Exostosin"/>
</dbReference>
<dbReference type="Pfam" id="PF03016">
    <property type="entry name" value="Exostosin_GT47"/>
    <property type="match status" value="1"/>
</dbReference>